<dbReference type="KEGG" id="sesp:BN6_24940"/>
<dbReference type="AlphaFoldDB" id="K0JZT1"/>
<sequence length="124" mass="13341">MRVPLGTIVGARSGDKGGDANLGVWVRTDAQYAWLVEELTVSRLKELLPEVGRAGEVSGAGLAGGVAEVRGVERYELPNLRALNFVLHGLLGDGVASSTRFDPQAKALGEWLRSRYVEIPEELL</sequence>
<organism evidence="2 3">
    <name type="scientific">Saccharothrix espanaensis (strain ATCC 51144 / DSM 44229 / JCM 9112 / NBRC 15066 / NRRL 15764)</name>
    <dbReference type="NCBI Taxonomy" id="1179773"/>
    <lineage>
        <taxon>Bacteria</taxon>
        <taxon>Bacillati</taxon>
        <taxon>Actinomycetota</taxon>
        <taxon>Actinomycetes</taxon>
        <taxon>Pseudonocardiales</taxon>
        <taxon>Pseudonocardiaceae</taxon>
        <taxon>Saccharothrix</taxon>
    </lineage>
</organism>
<protein>
    <recommendedName>
        <fullName evidence="1">AtuA-like ferredoxin-fold domain-containing protein</fullName>
    </recommendedName>
</protein>
<dbReference type="Pfam" id="PF23544">
    <property type="entry name" value="AtuA_ferredoxin"/>
    <property type="match status" value="1"/>
</dbReference>
<dbReference type="eggNOG" id="COG3185">
    <property type="taxonomic scope" value="Bacteria"/>
</dbReference>
<feature type="domain" description="AtuA-like ferredoxin-fold" evidence="1">
    <location>
        <begin position="3"/>
        <end position="115"/>
    </location>
</feature>
<dbReference type="PANTHER" id="PTHR47585">
    <property type="match status" value="1"/>
</dbReference>
<dbReference type="InterPro" id="IPR056362">
    <property type="entry name" value="AtuA-like_ferredoxin_dom"/>
</dbReference>
<dbReference type="STRING" id="1179773.BN6_24940"/>
<keyword evidence="3" id="KW-1185">Reference proteome</keyword>
<accession>K0JZT1</accession>
<dbReference type="PANTHER" id="PTHR47585:SF1">
    <property type="entry name" value="DUF1446 DOMAIN-CONTAINING PROTEIN"/>
    <property type="match status" value="1"/>
</dbReference>
<dbReference type="Proteomes" id="UP000006281">
    <property type="component" value="Chromosome"/>
</dbReference>
<proteinExistence type="predicted"/>
<reference evidence="2 3" key="1">
    <citation type="journal article" date="2012" name="BMC Genomics">
        <title>Complete genome sequence of Saccharothrix espanaensis DSM 44229T and comparison to the other completely sequenced Pseudonocardiaceae.</title>
        <authorList>
            <person name="Strobel T."/>
            <person name="Al-Dilaimi A."/>
            <person name="Blom J."/>
            <person name="Gessner A."/>
            <person name="Kalinowski J."/>
            <person name="Luzhetska M."/>
            <person name="Puhler A."/>
            <person name="Szczepanowski R."/>
            <person name="Bechthold A."/>
            <person name="Ruckert C."/>
        </authorList>
    </citation>
    <scope>NUCLEOTIDE SEQUENCE [LARGE SCALE GENOMIC DNA]</scope>
    <source>
        <strain evidence="3">ATCC 51144 / DSM 44229 / JCM 9112 / NBRC 15066 / NRRL 15764</strain>
    </source>
</reference>
<evidence type="ECO:0000313" key="3">
    <source>
        <dbReference type="Proteomes" id="UP000006281"/>
    </source>
</evidence>
<evidence type="ECO:0000313" key="2">
    <source>
        <dbReference type="EMBL" id="CCH29808.1"/>
    </source>
</evidence>
<dbReference type="PATRIC" id="fig|1179773.3.peg.2498"/>
<dbReference type="HOGENOM" id="CLU_142305_1_0_11"/>
<gene>
    <name evidence="2" type="ordered locus">BN6_24940</name>
</gene>
<dbReference type="EMBL" id="HE804045">
    <property type="protein sequence ID" value="CCH29808.1"/>
    <property type="molecule type" value="Genomic_DNA"/>
</dbReference>
<name>K0JZT1_SACES</name>
<evidence type="ECO:0000259" key="1">
    <source>
        <dbReference type="Pfam" id="PF23544"/>
    </source>
</evidence>